<keyword evidence="1" id="KW-0812">Transmembrane</keyword>
<keyword evidence="4" id="KW-1185">Reference proteome</keyword>
<reference evidence="4" key="1">
    <citation type="journal article" date="2019" name="Int. J. Syst. Evol. Microbiol.">
        <title>The Global Catalogue of Microorganisms (GCM) 10K type strain sequencing project: providing services to taxonomists for standard genome sequencing and annotation.</title>
        <authorList>
            <consortium name="The Broad Institute Genomics Platform"/>
            <consortium name="The Broad Institute Genome Sequencing Center for Infectious Disease"/>
            <person name="Wu L."/>
            <person name="Ma J."/>
        </authorList>
    </citation>
    <scope>NUCLEOTIDE SEQUENCE [LARGE SCALE GENOMIC DNA]</scope>
    <source>
        <strain evidence="4">CGMCC 1.6960</strain>
    </source>
</reference>
<comment type="subcellular location">
    <subcellularLocation>
        <location evidence="1">Cell membrane</location>
        <topology evidence="1">Multi-pass membrane protein</topology>
    </subcellularLocation>
</comment>
<comment type="caution">
    <text evidence="3">The sequence shown here is derived from an EMBL/GenBank/DDBJ whole genome shotgun (WGS) entry which is preliminary data.</text>
</comment>
<dbReference type="EMBL" id="BMLM01000001">
    <property type="protein sequence ID" value="GGN79135.1"/>
    <property type="molecule type" value="Genomic_DNA"/>
</dbReference>
<dbReference type="InterPro" id="IPR002994">
    <property type="entry name" value="Surf1/Shy1"/>
</dbReference>
<proteinExistence type="inferred from homology"/>
<dbReference type="Proteomes" id="UP000626982">
    <property type="component" value="Unassembled WGS sequence"/>
</dbReference>
<gene>
    <name evidence="3" type="ORF">GCM10010968_05760</name>
</gene>
<dbReference type="Pfam" id="PF02104">
    <property type="entry name" value="SURF1"/>
    <property type="match status" value="1"/>
</dbReference>
<comment type="similarity">
    <text evidence="1">Belongs to the SURF1 family.</text>
</comment>
<keyword evidence="1" id="KW-1133">Transmembrane helix</keyword>
<accession>A0ABQ2KD66</accession>
<keyword evidence="1" id="KW-1003">Cell membrane</keyword>
<feature type="transmembrane region" description="Helical" evidence="1">
    <location>
        <begin position="20"/>
        <end position="41"/>
    </location>
</feature>
<organism evidence="3 4">
    <name type="scientific">Agrococcus terreus</name>
    <dbReference type="NCBI Taxonomy" id="574649"/>
    <lineage>
        <taxon>Bacteria</taxon>
        <taxon>Bacillati</taxon>
        <taxon>Actinomycetota</taxon>
        <taxon>Actinomycetes</taxon>
        <taxon>Micrococcales</taxon>
        <taxon>Microbacteriaceae</taxon>
        <taxon>Agrococcus</taxon>
    </lineage>
</organism>
<feature type="transmembrane region" description="Helical" evidence="1">
    <location>
        <begin position="228"/>
        <end position="249"/>
    </location>
</feature>
<evidence type="ECO:0000256" key="2">
    <source>
        <dbReference type="SAM" id="MobiDB-lite"/>
    </source>
</evidence>
<evidence type="ECO:0000313" key="3">
    <source>
        <dbReference type="EMBL" id="GGN79135.1"/>
    </source>
</evidence>
<protein>
    <recommendedName>
        <fullName evidence="1">SURF1-like protein</fullName>
    </recommendedName>
</protein>
<evidence type="ECO:0000256" key="1">
    <source>
        <dbReference type="RuleBase" id="RU363076"/>
    </source>
</evidence>
<name>A0ABQ2KD66_9MICO</name>
<keyword evidence="1" id="KW-0472">Membrane</keyword>
<sequence length="285" mass="30794">MLMRAPIPTFKQVALRPQWIGVLIGCLLVSGIFALLGQWQIERAVEQGQRDERDTETAVPLATMAQPGEPLTTDAGGRMVSLVGDDTADYRVLAGRSQEGRVGWWITGRALVEQPTGEPASLAVAWGWSASEADARETAEALAAHAGTVGPGTIVGRYLPSEAPTDGDIREHTREAMSVAALVNEWPGWNARAYTGYLVVDPAASEVAVVGDEPIVSRPPEQNTQLNWLNVFYAIEWIAFMGFALYLWYRLVKDARERDIEAIEEAEQAEAAAAAPGPGPDRADG</sequence>
<feature type="region of interest" description="Disordered" evidence="2">
    <location>
        <begin position="266"/>
        <end position="285"/>
    </location>
</feature>
<evidence type="ECO:0000313" key="4">
    <source>
        <dbReference type="Proteomes" id="UP000626982"/>
    </source>
</evidence>